<gene>
    <name evidence="2" type="ORF">EI163_05730</name>
</gene>
<evidence type="ECO:0008006" key="4">
    <source>
        <dbReference type="Google" id="ProtNLM"/>
    </source>
</evidence>
<keyword evidence="3" id="KW-1185">Reference proteome</keyword>
<comment type="caution">
    <text evidence="2">The sequence shown here is derived from an EMBL/GenBank/DDBJ whole genome shotgun (WGS) entry which is preliminary data.</text>
</comment>
<accession>A0ABR9F993</accession>
<dbReference type="EMBL" id="RRZC01000004">
    <property type="protein sequence ID" value="MBE0403058.1"/>
    <property type="molecule type" value="Genomic_DNA"/>
</dbReference>
<dbReference type="RefSeq" id="WP_192527017.1">
    <property type="nucleotide sequence ID" value="NZ_RRZC01000004.1"/>
</dbReference>
<evidence type="ECO:0000256" key="1">
    <source>
        <dbReference type="SAM" id="Coils"/>
    </source>
</evidence>
<sequence length="479" mass="51937">MGKARILEAHGDGRYTIEIIEARERAESARQQAEARIQTLTAELNQLETKIQAAQQAVDQAAVEQNAAIQHWQQEVAEQGGSNVDLDAFARKLLEAAGKRDVLRTEKRSKELRIAADQALVARVDALPPLRQMQAWCADYTENLSGEVATAEVPGEVGSVIIKPGFEGANRWSATVDGAIQPALASTPAGTFWNLAMMPGWQKWRPTYRTATITSIGGDACSVTLDDAASSQQGLNVNAQSSYSSVPILYMDCDGAAFEQGDRVLVAFAGNIEGPTVTGFESEPRVCCQPEVLGTHAHTTEPWDVLGQFSEINIKGGAGAEWRIINEDSREVLHSGGVTIVDGEYRLDSLPDEVGRGLREVVSEFFYSKSNDLLEGDIVGSVSYPTREDFAGGTWVRSFFDVIYANGEISRNAVFETGLIDDAGSPIFTGPTDELYAVTYEDESGWSGVSLKGGSVTYSRIRGQLRLEKGCNSVWPDDV</sequence>
<organism evidence="2 3">
    <name type="scientific">Halomonas citrativorans</name>
    <dbReference type="NCBI Taxonomy" id="2742612"/>
    <lineage>
        <taxon>Bacteria</taxon>
        <taxon>Pseudomonadati</taxon>
        <taxon>Pseudomonadota</taxon>
        <taxon>Gammaproteobacteria</taxon>
        <taxon>Oceanospirillales</taxon>
        <taxon>Halomonadaceae</taxon>
        <taxon>Halomonas</taxon>
    </lineage>
</organism>
<evidence type="ECO:0000313" key="3">
    <source>
        <dbReference type="Proteomes" id="UP000754821"/>
    </source>
</evidence>
<proteinExistence type="predicted"/>
<evidence type="ECO:0000313" key="2">
    <source>
        <dbReference type="EMBL" id="MBE0403058.1"/>
    </source>
</evidence>
<reference evidence="2 3" key="1">
    <citation type="submission" date="2020-07" db="EMBL/GenBank/DDBJ databases">
        <title>Halophilic bacteria isolated from french cheeses.</title>
        <authorList>
            <person name="Kothe C.I."/>
            <person name="Farah-Kraiem B."/>
            <person name="Renault P."/>
            <person name="Dridi B."/>
        </authorList>
    </citation>
    <scope>NUCLEOTIDE SEQUENCE [LARGE SCALE GENOMIC DNA]</scope>
    <source>
        <strain evidence="2 3">FME16</strain>
    </source>
</reference>
<feature type="coiled-coil region" evidence="1">
    <location>
        <begin position="23"/>
        <end position="64"/>
    </location>
</feature>
<protein>
    <recommendedName>
        <fullName evidence="4">DUF1983 domain-containing protein</fullName>
    </recommendedName>
</protein>
<name>A0ABR9F993_9GAMM</name>
<dbReference type="Proteomes" id="UP000754821">
    <property type="component" value="Unassembled WGS sequence"/>
</dbReference>
<keyword evidence="1" id="KW-0175">Coiled coil</keyword>